<evidence type="ECO:0000313" key="1">
    <source>
        <dbReference type="EMBL" id="PRY75969.1"/>
    </source>
</evidence>
<accession>A0A2T0VW75</accession>
<dbReference type="EMBL" id="PVTP01000010">
    <property type="protein sequence ID" value="PRY75969.1"/>
    <property type="molecule type" value="Genomic_DNA"/>
</dbReference>
<comment type="caution">
    <text evidence="1">The sequence shown here is derived from an EMBL/GenBank/DDBJ whole genome shotgun (WGS) entry which is preliminary data.</text>
</comment>
<protein>
    <submittedName>
        <fullName evidence="1">Uncharacterized protein</fullName>
    </submittedName>
</protein>
<gene>
    <name evidence="1" type="ORF">CLV80_11055</name>
</gene>
<organism evidence="1 2">
    <name type="scientific">Yoonia maritima</name>
    <dbReference type="NCBI Taxonomy" id="1435347"/>
    <lineage>
        <taxon>Bacteria</taxon>
        <taxon>Pseudomonadati</taxon>
        <taxon>Pseudomonadota</taxon>
        <taxon>Alphaproteobacteria</taxon>
        <taxon>Rhodobacterales</taxon>
        <taxon>Paracoccaceae</taxon>
        <taxon>Yoonia</taxon>
    </lineage>
</organism>
<name>A0A2T0VW75_9RHOB</name>
<proteinExistence type="predicted"/>
<dbReference type="Proteomes" id="UP000238007">
    <property type="component" value="Unassembled WGS sequence"/>
</dbReference>
<dbReference type="AlphaFoldDB" id="A0A2T0VW75"/>
<keyword evidence="2" id="KW-1185">Reference proteome</keyword>
<reference evidence="1 2" key="1">
    <citation type="submission" date="2018-03" db="EMBL/GenBank/DDBJ databases">
        <title>Genomic Encyclopedia of Archaeal and Bacterial Type Strains, Phase II (KMG-II): from individual species to whole genera.</title>
        <authorList>
            <person name="Goeker M."/>
        </authorList>
    </citation>
    <scope>NUCLEOTIDE SEQUENCE [LARGE SCALE GENOMIC DNA]</scope>
    <source>
        <strain evidence="1 2">DSM 101533</strain>
    </source>
</reference>
<evidence type="ECO:0000313" key="2">
    <source>
        <dbReference type="Proteomes" id="UP000238007"/>
    </source>
</evidence>
<sequence length="103" mass="11567">MFLFLFYFATLMPLIVCLGGVVCRVDELHIGCLVPFEKADFDHENGDQCDRKQFLKMVQAAPIGQFCAAPNETKTNSVRSCDAQSLGAITKLVRTHNCETKYF</sequence>